<dbReference type="InterPro" id="IPR024983">
    <property type="entry name" value="CHAT_dom"/>
</dbReference>
<dbReference type="InterPro" id="IPR011990">
    <property type="entry name" value="TPR-like_helical_dom_sf"/>
</dbReference>
<keyword evidence="1" id="KW-1133">Transmembrane helix</keyword>
<reference evidence="3" key="2">
    <citation type="submission" date="2022-04" db="EMBL/GenBank/DDBJ databases">
        <title>Complete Genome Sequence of Flavobacterium sediminilitoris YSM-43, Isolated from a Tidal Sediment.</title>
        <authorList>
            <person name="Lee P.A."/>
        </authorList>
    </citation>
    <scope>NUCLEOTIDE SEQUENCE</scope>
    <source>
        <strain evidence="3">YSM-43</strain>
    </source>
</reference>
<evidence type="ECO:0000313" key="4">
    <source>
        <dbReference type="Proteomes" id="UP000830454"/>
    </source>
</evidence>
<protein>
    <submittedName>
        <fullName evidence="3">CHAT domain-containing protein</fullName>
    </submittedName>
</protein>
<evidence type="ECO:0000259" key="2">
    <source>
        <dbReference type="Pfam" id="PF12770"/>
    </source>
</evidence>
<keyword evidence="1" id="KW-0472">Membrane</keyword>
<dbReference type="Proteomes" id="UP000830454">
    <property type="component" value="Chromosome"/>
</dbReference>
<dbReference type="RefSeq" id="WP_246918812.1">
    <property type="nucleotide sequence ID" value="NZ_CP090145.1"/>
</dbReference>
<accession>A0ABY4HTG1</accession>
<gene>
    <name evidence="3" type="ORF">LXD69_08585</name>
</gene>
<dbReference type="InterPro" id="IPR019734">
    <property type="entry name" value="TPR_rpt"/>
</dbReference>
<keyword evidence="1" id="KW-0812">Transmembrane</keyword>
<dbReference type="SMART" id="SM00028">
    <property type="entry name" value="TPR"/>
    <property type="match status" value="4"/>
</dbReference>
<evidence type="ECO:0000313" key="3">
    <source>
        <dbReference type="EMBL" id="UOX35567.1"/>
    </source>
</evidence>
<dbReference type="EMBL" id="CP090145">
    <property type="protein sequence ID" value="UOX35567.1"/>
    <property type="molecule type" value="Genomic_DNA"/>
</dbReference>
<dbReference type="Gene3D" id="1.25.40.10">
    <property type="entry name" value="Tetratricopeptide repeat domain"/>
    <property type="match status" value="2"/>
</dbReference>
<name>A0ABY4HTG1_9FLAO</name>
<reference evidence="3" key="1">
    <citation type="submission" date="2021-12" db="EMBL/GenBank/DDBJ databases">
        <authorList>
            <person name="Cha I.-T."/>
            <person name="Lee K.-E."/>
            <person name="Park S.-J."/>
        </authorList>
    </citation>
    <scope>NUCLEOTIDE SEQUENCE</scope>
    <source>
        <strain evidence="3">YSM-43</strain>
    </source>
</reference>
<sequence length="962" mass="113623">MRLIFFFFFIIHLTFSQSVYELDKKADSLHKVEKYEESIQVRTFCLNSFVNKNSNQYATNEIKLTLSSYYLMNDWKQKLQLLENLKRKIESDKLLSDFFLLEFYKNYCFTVGNATGDWVEALEIALQFLYDVENKKVILNIEEQVELFIDIAFIYKKLNNENKTIEYYRKAEEIYFKNGKVESEEAALLYNYLGASYYKVSDFKNSQNYYIRATSIWERSTNGNTINLISSYNSLISNLLEYGDLDNAKFYFTKLKKNIPAVNRIAPSFIDKEILSYFHNQLKINIAERKANEALVTYHQLYNYFINLIDKEAVLVIFSDATSIYAEYSYRKKEYEKAFSLLDKAEKILIPFSDKKALIDMYSFYSYFWRELKRFDKAHFYIDEAIKLCPKNEYRDLAGLYTSKAMIFFQEKSFHKSEKNFDKAVFYIKKSNNADFYLLSYNNEIAKEYFDIFRETKRRSCLEKSYEGYKLSVSLFNNIYESGLFNTGLEEYVINIRKGLLEIALLNEENNVEIVEMIENTQSKYLCKNFLINKKLKSFVEGTNYLSEINALKSKMTFYLKNSSVDNKFKANQLKNKIDLLERKLKNDFPFLNTFLNPNFNFNQFLLKFKSPVLIYYKTDTSVYGVYVDESNRVTVKRVCDINDLKARVKEYLLKIDNRKPMENISNELYTILIKPFNITNNNLTIVTNTFLNGMPFETLVDNERKFLIQNFRINYSNSLSLLELQNQKHQKRKDITMSVFQPDYTESPYSILPFAEKEALFLHEKFNANYFTKDQATINNFLKYKENTVYHLAMHAKIDYENEFKSKLIFQDKDLYFSDLYAMNLPLDLVVLSACETGLGKNHAGEGVMSLSRAFTFSGVSSTIHSLWETPDKQGFEIMQYFYEYLNDGLPKNEALQKAKIKFLSTVKAPELKHPYYWSGFVLNGNSDALFSKPNNYIMIYVFLSLVIIAFLLIYFLKFRK</sequence>
<proteinExistence type="predicted"/>
<keyword evidence="4" id="KW-1185">Reference proteome</keyword>
<organism evidence="3 4">
    <name type="scientific">Flavobacterium sediminilitoris</name>
    <dbReference type="NCBI Taxonomy" id="2024526"/>
    <lineage>
        <taxon>Bacteria</taxon>
        <taxon>Pseudomonadati</taxon>
        <taxon>Bacteroidota</taxon>
        <taxon>Flavobacteriia</taxon>
        <taxon>Flavobacteriales</taxon>
        <taxon>Flavobacteriaceae</taxon>
        <taxon>Flavobacterium</taxon>
    </lineage>
</organism>
<dbReference type="SUPFAM" id="SSF48452">
    <property type="entry name" value="TPR-like"/>
    <property type="match status" value="1"/>
</dbReference>
<feature type="domain" description="CHAT" evidence="2">
    <location>
        <begin position="666"/>
        <end position="927"/>
    </location>
</feature>
<feature type="transmembrane region" description="Helical" evidence="1">
    <location>
        <begin position="938"/>
        <end position="958"/>
    </location>
</feature>
<dbReference type="Pfam" id="PF12770">
    <property type="entry name" value="CHAT"/>
    <property type="match status" value="1"/>
</dbReference>
<dbReference type="PANTHER" id="PTHR10098">
    <property type="entry name" value="RAPSYN-RELATED"/>
    <property type="match status" value="1"/>
</dbReference>
<evidence type="ECO:0000256" key="1">
    <source>
        <dbReference type="SAM" id="Phobius"/>
    </source>
</evidence>